<evidence type="ECO:0000313" key="2">
    <source>
        <dbReference type="Proteomes" id="UP000255284"/>
    </source>
</evidence>
<dbReference type="OrthoDB" id="5516926at2"/>
<dbReference type="PANTHER" id="PTHR36456">
    <property type="entry name" value="UPF0232 PROTEIN SCO3875"/>
    <property type="match status" value="1"/>
</dbReference>
<dbReference type="Proteomes" id="UP000255284">
    <property type="component" value="Unassembled WGS sequence"/>
</dbReference>
<dbReference type="AlphaFoldDB" id="A0A8G2HS26"/>
<dbReference type="PANTHER" id="PTHR36456:SF1">
    <property type="entry name" value="UPF0232 PROTEIN SCO3875"/>
    <property type="match status" value="1"/>
</dbReference>
<dbReference type="EMBL" id="UGGQ01000006">
    <property type="protein sequence ID" value="STO16300.1"/>
    <property type="molecule type" value="Genomic_DNA"/>
</dbReference>
<proteinExistence type="predicted"/>
<organism evidence="1 2">
    <name type="scientific">Mobiluncus mulieris</name>
    <dbReference type="NCBI Taxonomy" id="2052"/>
    <lineage>
        <taxon>Bacteria</taxon>
        <taxon>Bacillati</taxon>
        <taxon>Actinomycetota</taxon>
        <taxon>Actinomycetes</taxon>
        <taxon>Actinomycetales</taxon>
        <taxon>Actinomycetaceae</taxon>
        <taxon>Mobiluncus</taxon>
    </lineage>
</organism>
<gene>
    <name evidence="1" type="ORF">NCTC11819_00866</name>
</gene>
<dbReference type="RefSeq" id="WP_004013509.1">
    <property type="nucleotide sequence ID" value="NZ_CAMPNB010000020.1"/>
</dbReference>
<name>A0A8G2HS26_9ACTO</name>
<reference evidence="1 2" key="1">
    <citation type="submission" date="2018-06" db="EMBL/GenBank/DDBJ databases">
        <authorList>
            <consortium name="Pathogen Informatics"/>
            <person name="Doyle S."/>
        </authorList>
    </citation>
    <scope>NUCLEOTIDE SEQUENCE [LARGE SCALE GENOMIC DNA]</scope>
    <source>
        <strain evidence="1 2">NCTC11819</strain>
    </source>
</reference>
<dbReference type="InterPro" id="IPR007922">
    <property type="entry name" value="DciA-like"/>
</dbReference>
<protein>
    <submittedName>
        <fullName evidence="1">Zn-ribbon-containing, possibly RNA-binding protein and truncated derivatives</fullName>
    </submittedName>
</protein>
<accession>A0A8G2HS26</accession>
<dbReference type="Pfam" id="PF05258">
    <property type="entry name" value="DciA"/>
    <property type="match status" value="1"/>
</dbReference>
<sequence>MTQIDYAKGYPRMRAKLPRQILAKYQEIMFKMGFYPQAGQVRGFGGTGARPSDALDIQSELDREYREKMAVRLGVKPEELRKFIADNPGVARLGTGARPSRYDPQPLGFLGKHFVKRQGWQRALDIQEVMSRWSEYVGSEIGAHTKIESFEAGKLTIRCDSTAWATQLKWLIPQIEKRLAERLGSDTVKQVIIRGPVVPSWKHGRLSVPGRGPRDTYG</sequence>
<evidence type="ECO:0000313" key="1">
    <source>
        <dbReference type="EMBL" id="STO16300.1"/>
    </source>
</evidence>
<comment type="caution">
    <text evidence="1">The sequence shown here is derived from an EMBL/GenBank/DDBJ whole genome shotgun (WGS) entry which is preliminary data.</text>
</comment>